<dbReference type="InterPro" id="IPR007837">
    <property type="entry name" value="DinB"/>
</dbReference>
<keyword evidence="4" id="KW-1185">Reference proteome</keyword>
<accession>A0ABW2UZ43</accession>
<sequence length="181" mass="21085">MFYFKRGNIFGENDQTKRKVIPMKEHLLELLDYHFWATRKILEHLAKLPSHVYQETLISVFPSISHVVKHLFDVDQTWYSRLNGDYQRADHDLDSIPNALTAFDILHNEIAGYVRTHDAQSVVHYRNSKGEEFANRLEEIVHHLVNHGTYHRGNIAAMLRQLGQTGVSTDYIIYLREAAGK</sequence>
<dbReference type="Gene3D" id="1.20.120.450">
    <property type="entry name" value="dinb family like domain"/>
    <property type="match status" value="1"/>
</dbReference>
<evidence type="ECO:0000256" key="1">
    <source>
        <dbReference type="ARBA" id="ARBA00008635"/>
    </source>
</evidence>
<organism evidence="3 4">
    <name type="scientific">Paenibacillus thermoaerophilus</name>
    <dbReference type="NCBI Taxonomy" id="1215385"/>
    <lineage>
        <taxon>Bacteria</taxon>
        <taxon>Bacillati</taxon>
        <taxon>Bacillota</taxon>
        <taxon>Bacilli</taxon>
        <taxon>Bacillales</taxon>
        <taxon>Paenibacillaceae</taxon>
        <taxon>Paenibacillus</taxon>
    </lineage>
</organism>
<dbReference type="PANTHER" id="PTHR37302">
    <property type="entry name" value="SLR1116 PROTEIN"/>
    <property type="match status" value="1"/>
</dbReference>
<comment type="caution">
    <text evidence="3">The sequence shown here is derived from an EMBL/GenBank/DDBJ whole genome shotgun (WGS) entry which is preliminary data.</text>
</comment>
<comment type="similarity">
    <text evidence="1">Belongs to the DinB family.</text>
</comment>
<reference evidence="4" key="1">
    <citation type="journal article" date="2019" name="Int. J. Syst. Evol. Microbiol.">
        <title>The Global Catalogue of Microorganisms (GCM) 10K type strain sequencing project: providing services to taxonomists for standard genome sequencing and annotation.</title>
        <authorList>
            <consortium name="The Broad Institute Genomics Platform"/>
            <consortium name="The Broad Institute Genome Sequencing Center for Infectious Disease"/>
            <person name="Wu L."/>
            <person name="Ma J."/>
        </authorList>
    </citation>
    <scope>NUCLEOTIDE SEQUENCE [LARGE SCALE GENOMIC DNA]</scope>
    <source>
        <strain evidence="4">JCM 18657</strain>
    </source>
</reference>
<protein>
    <submittedName>
        <fullName evidence="3">DinB family protein</fullName>
    </submittedName>
</protein>
<evidence type="ECO:0000313" key="3">
    <source>
        <dbReference type="EMBL" id="MFC7748515.1"/>
    </source>
</evidence>
<dbReference type="Pfam" id="PF05163">
    <property type="entry name" value="DinB"/>
    <property type="match status" value="1"/>
</dbReference>
<name>A0ABW2UZ43_9BACL</name>
<keyword evidence="2" id="KW-0479">Metal-binding</keyword>
<evidence type="ECO:0000313" key="4">
    <source>
        <dbReference type="Proteomes" id="UP001596528"/>
    </source>
</evidence>
<dbReference type="Proteomes" id="UP001596528">
    <property type="component" value="Unassembled WGS sequence"/>
</dbReference>
<dbReference type="InterPro" id="IPR034660">
    <property type="entry name" value="DinB/YfiT-like"/>
</dbReference>
<gene>
    <name evidence="3" type="ORF">ACFQWB_00960</name>
</gene>
<proteinExistence type="inferred from homology"/>
<dbReference type="SUPFAM" id="SSF109854">
    <property type="entry name" value="DinB/YfiT-like putative metalloenzymes"/>
    <property type="match status" value="1"/>
</dbReference>
<dbReference type="EMBL" id="JBHTGQ010000002">
    <property type="protein sequence ID" value="MFC7748515.1"/>
    <property type="molecule type" value="Genomic_DNA"/>
</dbReference>
<dbReference type="RefSeq" id="WP_170209455.1">
    <property type="nucleotide sequence ID" value="NZ_JBHTGQ010000002.1"/>
</dbReference>
<dbReference type="PANTHER" id="PTHR37302:SF1">
    <property type="entry name" value="PROTEIN DINB"/>
    <property type="match status" value="1"/>
</dbReference>
<evidence type="ECO:0000256" key="2">
    <source>
        <dbReference type="ARBA" id="ARBA00022723"/>
    </source>
</evidence>